<protein>
    <submittedName>
        <fullName evidence="3">Amino acid adenylation domain-containing protein</fullName>
    </submittedName>
</protein>
<reference evidence="3" key="1">
    <citation type="submission" date="2023-07" db="EMBL/GenBank/DDBJ databases">
        <title>Functional and genomic diversity of the sorghum phyllosphere microbiome.</title>
        <authorList>
            <person name="Shade A."/>
        </authorList>
    </citation>
    <scope>NUCLEOTIDE SEQUENCE</scope>
    <source>
        <strain evidence="3">SORGH_AS_1067</strain>
    </source>
</reference>
<organism evidence="3 4">
    <name type="scientific">Nocardioides zeae</name>
    <dbReference type="NCBI Taxonomy" id="1457234"/>
    <lineage>
        <taxon>Bacteria</taxon>
        <taxon>Bacillati</taxon>
        <taxon>Actinomycetota</taxon>
        <taxon>Actinomycetes</taxon>
        <taxon>Propionibacteriales</taxon>
        <taxon>Nocardioidaceae</taxon>
        <taxon>Nocardioides</taxon>
    </lineage>
</organism>
<dbReference type="GO" id="GO:0031177">
    <property type="term" value="F:phosphopantetheine binding"/>
    <property type="evidence" value="ECO:0007669"/>
    <property type="project" value="TreeGrafter"/>
</dbReference>
<comment type="caution">
    <text evidence="3">The sequence shown here is derived from an EMBL/GenBank/DDBJ whole genome shotgun (WGS) entry which is preliminary data.</text>
</comment>
<evidence type="ECO:0000259" key="2">
    <source>
        <dbReference type="Pfam" id="PF13193"/>
    </source>
</evidence>
<name>A0AAJ1TVJ9_9ACTN</name>
<dbReference type="PROSITE" id="PS00455">
    <property type="entry name" value="AMP_BINDING"/>
    <property type="match status" value="1"/>
</dbReference>
<dbReference type="EMBL" id="JAUTAN010000001">
    <property type="protein sequence ID" value="MDQ1102860.1"/>
    <property type="molecule type" value="Genomic_DNA"/>
</dbReference>
<accession>A0AAJ1TVJ9</accession>
<dbReference type="InterPro" id="IPR042099">
    <property type="entry name" value="ANL_N_sf"/>
</dbReference>
<evidence type="ECO:0000313" key="3">
    <source>
        <dbReference type="EMBL" id="MDQ1102860.1"/>
    </source>
</evidence>
<dbReference type="Pfam" id="PF13193">
    <property type="entry name" value="AMP-binding_C"/>
    <property type="match status" value="1"/>
</dbReference>
<dbReference type="AlphaFoldDB" id="A0AAJ1TVJ9"/>
<dbReference type="Pfam" id="PF00501">
    <property type="entry name" value="AMP-binding"/>
    <property type="match status" value="1"/>
</dbReference>
<dbReference type="PANTHER" id="PTHR45527:SF1">
    <property type="entry name" value="FATTY ACID SYNTHASE"/>
    <property type="match status" value="1"/>
</dbReference>
<dbReference type="GO" id="GO:0044550">
    <property type="term" value="P:secondary metabolite biosynthetic process"/>
    <property type="evidence" value="ECO:0007669"/>
    <property type="project" value="TreeGrafter"/>
</dbReference>
<proteinExistence type="predicted"/>
<dbReference type="GO" id="GO:0043041">
    <property type="term" value="P:amino acid activation for nonribosomal peptide biosynthetic process"/>
    <property type="evidence" value="ECO:0007669"/>
    <property type="project" value="TreeGrafter"/>
</dbReference>
<dbReference type="InterPro" id="IPR020845">
    <property type="entry name" value="AMP-binding_CS"/>
</dbReference>
<dbReference type="InterPro" id="IPR045851">
    <property type="entry name" value="AMP-bd_C_sf"/>
</dbReference>
<gene>
    <name evidence="3" type="ORF">QE405_000144</name>
</gene>
<evidence type="ECO:0000313" key="4">
    <source>
        <dbReference type="Proteomes" id="UP001239215"/>
    </source>
</evidence>
<dbReference type="InterPro" id="IPR025110">
    <property type="entry name" value="AMP-bd_C"/>
</dbReference>
<dbReference type="Gene3D" id="3.30.300.30">
    <property type="match status" value="1"/>
</dbReference>
<dbReference type="InterPro" id="IPR000873">
    <property type="entry name" value="AMP-dep_synth/lig_dom"/>
</dbReference>
<sequence>MQYVLRDVGVRRIFVADAAADVVAPHGRDIQLVPDLTLDTAHEHTEVPMSAIGDGLAYVLHTSGSTGRPKGVPIRHRNVLAMIRGFCPLFTFDTDEVWPLLHAYTFDVSVWEMWGGVAAGACLVTVDDRQARDPWALAMHLANAGVTTLHIVPSVFRHVAETVVEESLEVPLRKVVFAGERLNRAAVRTWRNHGSGSATFWFNVYGITETTVYNSFHAVRPADLDTDRPTTPIGRPAPGSSMRVVGEDLRELPPGEAGELLISGPQLSEGYVGLPDLTRERFVTAPDGSGPWYRTGDVTVADEAGVLHFVGRLDDQVKVRGVRIELGEIEHALRSLPWLRDAAVVTTVSRRGEVQLAAAIVPTHGVGGDIDLTERDWAAKVREELANILPWGMLPQRIIAVDRLPQNSSGKLDRPEVTLLFG</sequence>
<evidence type="ECO:0000259" key="1">
    <source>
        <dbReference type="Pfam" id="PF00501"/>
    </source>
</evidence>
<feature type="domain" description="AMP-dependent synthetase/ligase" evidence="1">
    <location>
        <begin position="1"/>
        <end position="271"/>
    </location>
</feature>
<dbReference type="GO" id="GO:0005829">
    <property type="term" value="C:cytosol"/>
    <property type="evidence" value="ECO:0007669"/>
    <property type="project" value="TreeGrafter"/>
</dbReference>
<dbReference type="CDD" id="cd05930">
    <property type="entry name" value="A_NRPS"/>
    <property type="match status" value="1"/>
</dbReference>
<dbReference type="Proteomes" id="UP001239215">
    <property type="component" value="Unassembled WGS sequence"/>
</dbReference>
<dbReference type="Gene3D" id="3.40.50.12780">
    <property type="entry name" value="N-terminal domain of ligase-like"/>
    <property type="match status" value="1"/>
</dbReference>
<dbReference type="SUPFAM" id="SSF56801">
    <property type="entry name" value="Acetyl-CoA synthetase-like"/>
    <property type="match status" value="1"/>
</dbReference>
<feature type="domain" description="AMP-binding enzyme C-terminal" evidence="2">
    <location>
        <begin position="328"/>
        <end position="411"/>
    </location>
</feature>
<dbReference type="PANTHER" id="PTHR45527">
    <property type="entry name" value="NONRIBOSOMAL PEPTIDE SYNTHETASE"/>
    <property type="match status" value="1"/>
</dbReference>